<dbReference type="Proteomes" id="UP001333996">
    <property type="component" value="Unassembled WGS sequence"/>
</dbReference>
<sequence>MEGRFEIRVREAFQRVELGLPQRYRCIGAEVRQLLILDFRCRALMRTALFLTAGVYVLIDHDSSYPGSEIGAWPELVE</sequence>
<accession>A0ABU7FXA3</accession>
<proteinExistence type="predicted"/>
<protein>
    <submittedName>
        <fullName evidence="1">Uncharacterized protein</fullName>
    </submittedName>
</protein>
<dbReference type="EMBL" id="JAYWVC010000476">
    <property type="protein sequence ID" value="MED7828731.1"/>
    <property type="molecule type" value="Genomic_DNA"/>
</dbReference>
<gene>
    <name evidence="1" type="ORF">VXC91_44620</name>
</gene>
<dbReference type="RefSeq" id="WP_329513051.1">
    <property type="nucleotide sequence ID" value="NZ_JAYWVC010000476.1"/>
</dbReference>
<comment type="caution">
    <text evidence="1">The sequence shown here is derived from an EMBL/GenBank/DDBJ whole genome shotgun (WGS) entry which is preliminary data.</text>
</comment>
<reference evidence="1" key="1">
    <citation type="submission" date="2024-01" db="EMBL/GenBank/DDBJ databases">
        <title>First draft genome sequence data of TA4-1, the type strain of Gram-positive actinobacterium Streptomyces chiangmaiensis.</title>
        <authorList>
            <person name="Yasawong M."/>
            <person name="Nantapong N."/>
        </authorList>
    </citation>
    <scope>NUCLEOTIDE SEQUENCE</scope>
    <source>
        <strain evidence="1">TA4-1</strain>
    </source>
</reference>
<organism evidence="1 2">
    <name type="scientific">Streptomyces chiangmaiensis</name>
    <dbReference type="NCBI Taxonomy" id="766497"/>
    <lineage>
        <taxon>Bacteria</taxon>
        <taxon>Bacillati</taxon>
        <taxon>Actinomycetota</taxon>
        <taxon>Actinomycetes</taxon>
        <taxon>Kitasatosporales</taxon>
        <taxon>Streptomycetaceae</taxon>
        <taxon>Streptomyces</taxon>
    </lineage>
</organism>
<evidence type="ECO:0000313" key="2">
    <source>
        <dbReference type="Proteomes" id="UP001333996"/>
    </source>
</evidence>
<keyword evidence="2" id="KW-1185">Reference proteome</keyword>
<name>A0ABU7FXA3_9ACTN</name>
<evidence type="ECO:0000313" key="1">
    <source>
        <dbReference type="EMBL" id="MED7828731.1"/>
    </source>
</evidence>